<sequence length="393" mass="43597">MKALLIRAATLLVLLTGIATVSAEDLRLSPEQKAKMEKLLPGVTISDSLVSELASVFYSRDMPVRVRLKAISKLVGIDQMPPGTALKRKICIWDIAGRNGPIFHAAMEQRALALEYGINLEMIPFTNESIMVDELKAGRCDAALMTGFRARDFNVYTGTIDSIGGVPDNDHMRTLLEVLAHPSQADKMVHGDYVIMGVYPGGAAHIFVNDKQISSLAKAAGKKVVVLDYDKTQAEMVAGIGATPVPSDIVSAPNKFNNGVVDILAAPLIAYELLELYKGMTPDGGIVDFPLAQISMQLVGRLDKFPNEIAQLVREASFEAYDRIRARVKVEEDRVPDRWWIHIPDKERRVYESMMQDARNVLRKQGYYDGRMLDLQKRIRCKYTPSRGECSNS</sequence>
<reference evidence="2" key="1">
    <citation type="submission" date="2022-01" db="EMBL/GenBank/DDBJ databases">
        <authorList>
            <person name="Karlyshev A.V."/>
            <person name="Jaspars M."/>
        </authorList>
    </citation>
    <scope>NUCLEOTIDE SEQUENCE</scope>
    <source>
        <strain evidence="2">AGSA3-2</strain>
    </source>
</reference>
<protein>
    <submittedName>
        <fullName evidence="2">DUF6091 family protein</fullName>
    </submittedName>
</protein>
<feature type="signal peptide" evidence="1">
    <location>
        <begin position="1"/>
        <end position="23"/>
    </location>
</feature>
<name>A0A9Q3W4V0_9GAMM</name>
<evidence type="ECO:0000313" key="2">
    <source>
        <dbReference type="EMBL" id="MCE7507837.1"/>
    </source>
</evidence>
<dbReference type="AlphaFoldDB" id="A0A9Q3W4V0"/>
<dbReference type="KEGG" id="axe:P40_13860"/>
<evidence type="ECO:0000256" key="1">
    <source>
        <dbReference type="SAM" id="SignalP"/>
    </source>
</evidence>
<dbReference type="Gene3D" id="3.40.190.170">
    <property type="entry name" value="Bacterial extracellular solute-binding protein, family 7"/>
    <property type="match status" value="1"/>
</dbReference>
<feature type="chain" id="PRO_5040358371" evidence="1">
    <location>
        <begin position="24"/>
        <end position="393"/>
    </location>
</feature>
<keyword evidence="1" id="KW-0732">Signal</keyword>
<accession>A0A9Q3W4V0</accession>
<organism evidence="2 3">
    <name type="scientific">Alloalcanivorax xenomutans</name>
    <dbReference type="NCBI Taxonomy" id="1094342"/>
    <lineage>
        <taxon>Bacteria</taxon>
        <taxon>Pseudomonadati</taxon>
        <taxon>Pseudomonadota</taxon>
        <taxon>Gammaproteobacteria</taxon>
        <taxon>Oceanospirillales</taxon>
        <taxon>Alcanivoracaceae</taxon>
        <taxon>Alloalcanivorax</taxon>
    </lineage>
</organism>
<dbReference type="Proteomes" id="UP001107961">
    <property type="component" value="Unassembled WGS sequence"/>
</dbReference>
<dbReference type="RefSeq" id="WP_063139833.1">
    <property type="nucleotide sequence ID" value="NZ_CP012331.1"/>
</dbReference>
<dbReference type="SUPFAM" id="SSF53850">
    <property type="entry name" value="Periplasmic binding protein-like II"/>
    <property type="match status" value="1"/>
</dbReference>
<dbReference type="InterPro" id="IPR038404">
    <property type="entry name" value="TRAP_DctP_sf"/>
</dbReference>
<dbReference type="EMBL" id="JAJVKT010000004">
    <property type="protein sequence ID" value="MCE7507837.1"/>
    <property type="molecule type" value="Genomic_DNA"/>
</dbReference>
<dbReference type="GeneID" id="94687392"/>
<keyword evidence="3" id="KW-1185">Reference proteome</keyword>
<comment type="caution">
    <text evidence="2">The sequence shown here is derived from an EMBL/GenBank/DDBJ whole genome shotgun (WGS) entry which is preliminary data.</text>
</comment>
<gene>
    <name evidence="2" type="ORF">LZG35_04260</name>
</gene>
<dbReference type="InterPro" id="IPR045758">
    <property type="entry name" value="AdeT1/2"/>
</dbReference>
<dbReference type="Pfam" id="PF19582">
    <property type="entry name" value="AdeT1_2"/>
    <property type="match status" value="1"/>
</dbReference>
<evidence type="ECO:0000313" key="3">
    <source>
        <dbReference type="Proteomes" id="UP001107961"/>
    </source>
</evidence>
<proteinExistence type="predicted"/>